<dbReference type="SUPFAM" id="SSF63737">
    <property type="entry name" value="Leukotriene A4 hydrolase N-terminal domain"/>
    <property type="match status" value="1"/>
</dbReference>
<dbReference type="RefSeq" id="WP_097056293.1">
    <property type="nucleotide sequence ID" value="NZ_OCMF01000002.1"/>
</dbReference>
<keyword evidence="2" id="KW-0862">Zinc</keyword>
<dbReference type="Pfam" id="PF01433">
    <property type="entry name" value="Peptidase_M1"/>
    <property type="match status" value="1"/>
</dbReference>
<feature type="chain" id="PRO_5012131498" evidence="3">
    <location>
        <begin position="20"/>
        <end position="543"/>
    </location>
</feature>
<dbReference type="AlphaFoldDB" id="A0A285X7Y1"/>
<sequence>MRISALLFLLILVIAPIQAQVLSNKITFTEADTLRGSLRPERNYDVQKYHLNVRVEPDERFISGYNTISFKADEDLPVMQVDLFQNMKVDSILYKGEKMKFNRRYDAVFVDLQPKVTKNSIDSIQFFYSGNPKVAKNAPWDGGFVFDKDKEGNHFIAVAVQGTGASLWYPNKDHQSDEPEEVLIQVAVPHELMNVSNGRFVGKEVLEDGYTRWDWKVESPINNYNVVVNIANYVHFEDRFRDLDLDYYVLPYHLEKAKKQFEEVKFMMNCFYEKFGAYPFEEDGFKLVETPYLGMEHQSAVAYGNDYKMGYLGKDLSGTGIGLKWDFIIIHETGHEWFGNSITAADIADMWIHEGFTSYSEAVYIECRWGKEEALEYLQGTRRGIGNQKPVIGHYGVNSEGSGDMYAKGANLLNTIRSIYDNDELWWKTLKNYTETYRHKIITTQETEAFFNKAIAYDLQPVFDQYLRNKSIPELQFRKKGKKTEFRWKADVENFDMPVDVILKGKEVRLHPSDQWQKLEVKVSSPEEIEVMEKEFYINRKNL</sequence>
<dbReference type="Gene3D" id="1.10.390.10">
    <property type="entry name" value="Neutral Protease Domain 2"/>
    <property type="match status" value="1"/>
</dbReference>
<protein>
    <submittedName>
        <fullName evidence="5">Peptidase family M1</fullName>
    </submittedName>
</protein>
<evidence type="ECO:0000256" key="3">
    <source>
        <dbReference type="SAM" id="SignalP"/>
    </source>
</evidence>
<dbReference type="InterPro" id="IPR034015">
    <property type="entry name" value="M1_LTA4H"/>
</dbReference>
<feature type="domain" description="Peptidase M1 membrane alanine aminopeptidase" evidence="4">
    <location>
        <begin position="286"/>
        <end position="466"/>
    </location>
</feature>
<evidence type="ECO:0000313" key="6">
    <source>
        <dbReference type="Proteomes" id="UP000219193"/>
    </source>
</evidence>
<comment type="cofactor">
    <cofactor evidence="2">
        <name>Zn(2+)</name>
        <dbReference type="ChEBI" id="CHEBI:29105"/>
    </cofactor>
    <text evidence="2">Binds 1 zinc ion per subunit.</text>
</comment>
<dbReference type="PANTHER" id="PTHR45726:SF3">
    <property type="entry name" value="LEUKOTRIENE A-4 HYDROLASE"/>
    <property type="match status" value="1"/>
</dbReference>
<evidence type="ECO:0000313" key="5">
    <source>
        <dbReference type="EMBL" id="SOC80529.1"/>
    </source>
</evidence>
<dbReference type="Gene3D" id="2.60.40.1730">
    <property type="entry name" value="tricorn interacting facor f3 domain"/>
    <property type="match status" value="1"/>
</dbReference>
<dbReference type="PANTHER" id="PTHR45726">
    <property type="entry name" value="LEUKOTRIENE A-4 HYDROLASE"/>
    <property type="match status" value="1"/>
</dbReference>
<evidence type="ECO:0000256" key="1">
    <source>
        <dbReference type="PIRSR" id="PIRSR634015-1"/>
    </source>
</evidence>
<accession>A0A285X7Y1</accession>
<dbReference type="Proteomes" id="UP000219193">
    <property type="component" value="Unassembled WGS sequence"/>
</dbReference>
<keyword evidence="6" id="KW-1185">Reference proteome</keyword>
<reference evidence="6" key="1">
    <citation type="submission" date="2017-09" db="EMBL/GenBank/DDBJ databases">
        <authorList>
            <person name="Varghese N."/>
            <person name="Submissions S."/>
        </authorList>
    </citation>
    <scope>NUCLEOTIDE SEQUENCE [LARGE SCALE GENOMIC DNA]</scope>
    <source>
        <strain evidence="6">CGMCC 1.12641</strain>
    </source>
</reference>
<feature type="signal peptide" evidence="3">
    <location>
        <begin position="1"/>
        <end position="19"/>
    </location>
</feature>
<name>A0A285X7Y1_9FLAO</name>
<feature type="binding site" evidence="2">
    <location>
        <position position="354"/>
    </location>
    <ligand>
        <name>Zn(2+)</name>
        <dbReference type="ChEBI" id="CHEBI:29105"/>
        <note>catalytic</note>
    </ligand>
</feature>
<dbReference type="GO" id="GO:0008270">
    <property type="term" value="F:zinc ion binding"/>
    <property type="evidence" value="ECO:0007669"/>
    <property type="project" value="InterPro"/>
</dbReference>
<dbReference type="InterPro" id="IPR027268">
    <property type="entry name" value="Peptidase_M4/M1_CTD_sf"/>
</dbReference>
<dbReference type="EMBL" id="OCMF01000002">
    <property type="protein sequence ID" value="SOC80529.1"/>
    <property type="molecule type" value="Genomic_DNA"/>
</dbReference>
<dbReference type="CDD" id="cd09603">
    <property type="entry name" value="M1_APN_like"/>
    <property type="match status" value="1"/>
</dbReference>
<dbReference type="SUPFAM" id="SSF55486">
    <property type="entry name" value="Metalloproteases ('zincins'), catalytic domain"/>
    <property type="match status" value="1"/>
</dbReference>
<dbReference type="InterPro" id="IPR042097">
    <property type="entry name" value="Aminopeptidase_N-like_N_sf"/>
</dbReference>
<feature type="binding site" evidence="2">
    <location>
        <position position="335"/>
    </location>
    <ligand>
        <name>Zn(2+)</name>
        <dbReference type="ChEBI" id="CHEBI:29105"/>
        <note>catalytic</note>
    </ligand>
</feature>
<feature type="active site" description="Proton acceptor" evidence="1">
    <location>
        <position position="332"/>
    </location>
</feature>
<evidence type="ECO:0000256" key="2">
    <source>
        <dbReference type="PIRSR" id="PIRSR634015-3"/>
    </source>
</evidence>
<keyword evidence="2" id="KW-0479">Metal-binding</keyword>
<proteinExistence type="predicted"/>
<dbReference type="InterPro" id="IPR014782">
    <property type="entry name" value="Peptidase_M1_dom"/>
</dbReference>
<evidence type="ECO:0000259" key="4">
    <source>
        <dbReference type="Pfam" id="PF01433"/>
    </source>
</evidence>
<feature type="active site" description="Proton donor" evidence="1">
    <location>
        <position position="406"/>
    </location>
</feature>
<dbReference type="OrthoDB" id="100605at2"/>
<dbReference type="GO" id="GO:0008237">
    <property type="term" value="F:metallopeptidase activity"/>
    <property type="evidence" value="ECO:0007669"/>
    <property type="project" value="InterPro"/>
</dbReference>
<organism evidence="5 6">
    <name type="scientific">Salinimicrobium sediminis</name>
    <dbReference type="NCBI Taxonomy" id="1343891"/>
    <lineage>
        <taxon>Bacteria</taxon>
        <taxon>Pseudomonadati</taxon>
        <taxon>Bacteroidota</taxon>
        <taxon>Flavobacteriia</taxon>
        <taxon>Flavobacteriales</taxon>
        <taxon>Flavobacteriaceae</taxon>
        <taxon>Salinimicrobium</taxon>
    </lineage>
</organism>
<gene>
    <name evidence="5" type="ORF">SAMN06296241_2081</name>
</gene>
<keyword evidence="3" id="KW-0732">Signal</keyword>
<feature type="binding site" evidence="2">
    <location>
        <position position="331"/>
    </location>
    <ligand>
        <name>Zn(2+)</name>
        <dbReference type="ChEBI" id="CHEBI:29105"/>
        <note>catalytic</note>
    </ligand>
</feature>